<dbReference type="PATRIC" id="fig|889378.3.peg.1666"/>
<dbReference type="STRING" id="889378.Spiaf_1680"/>
<dbReference type="KEGG" id="sfc:Spiaf_1680"/>
<comment type="catalytic activity">
    <reaction evidence="5 6">
        <text>Exonucleolytic cleavage in either 5'- to 3'- or 3'- to 5'-direction to yield nucleoside 5'-phosphates.</text>
        <dbReference type="EC" id="3.1.11.6"/>
    </reaction>
</comment>
<protein>
    <recommendedName>
        <fullName evidence="5">Exodeoxyribonuclease 7 large subunit</fullName>
        <ecNumber evidence="5">3.1.11.6</ecNumber>
    </recommendedName>
    <alternativeName>
        <fullName evidence="5">Exodeoxyribonuclease VII large subunit</fullName>
        <shortName evidence="5">Exonuclease VII large subunit</shortName>
    </alternativeName>
</protein>
<dbReference type="InterPro" id="IPR020579">
    <property type="entry name" value="Exonuc_VII_lsu_C"/>
</dbReference>
<evidence type="ECO:0000256" key="2">
    <source>
        <dbReference type="ARBA" id="ARBA00022722"/>
    </source>
</evidence>
<organism evidence="9 10">
    <name type="scientific">Spirochaeta africana (strain ATCC 700263 / DSM 8902 / Z-7692)</name>
    <dbReference type="NCBI Taxonomy" id="889378"/>
    <lineage>
        <taxon>Bacteria</taxon>
        <taxon>Pseudomonadati</taxon>
        <taxon>Spirochaetota</taxon>
        <taxon>Spirochaetia</taxon>
        <taxon>Spirochaetales</taxon>
        <taxon>Spirochaetaceae</taxon>
        <taxon>Spirochaeta</taxon>
    </lineage>
</organism>
<dbReference type="GO" id="GO:0009318">
    <property type="term" value="C:exodeoxyribonuclease VII complex"/>
    <property type="evidence" value="ECO:0007669"/>
    <property type="project" value="UniProtKB-UniRule"/>
</dbReference>
<evidence type="ECO:0000313" key="10">
    <source>
        <dbReference type="Proteomes" id="UP000007383"/>
    </source>
</evidence>
<comment type="function">
    <text evidence="5">Bidirectionally degrades single-stranded DNA into large acid-insoluble oligonucleotides, which are then degraded further into small acid-soluble oligonucleotides.</text>
</comment>
<dbReference type="PANTHER" id="PTHR30008">
    <property type="entry name" value="EXODEOXYRIBONUCLEASE 7 LARGE SUBUNIT"/>
    <property type="match status" value="1"/>
</dbReference>
<accession>H9UJP4</accession>
<dbReference type="GO" id="GO:0006308">
    <property type="term" value="P:DNA catabolic process"/>
    <property type="evidence" value="ECO:0007669"/>
    <property type="project" value="UniProtKB-UniRule"/>
</dbReference>
<keyword evidence="10" id="KW-1185">Reference proteome</keyword>
<keyword evidence="2 5" id="KW-0540">Nuclease</keyword>
<evidence type="ECO:0000256" key="3">
    <source>
        <dbReference type="ARBA" id="ARBA00022801"/>
    </source>
</evidence>
<dbReference type="AlphaFoldDB" id="H9UJP4"/>
<keyword evidence="3 5" id="KW-0378">Hydrolase</keyword>
<feature type="domain" description="OB-fold nucleic acid binding" evidence="8">
    <location>
        <begin position="9"/>
        <end position="102"/>
    </location>
</feature>
<dbReference type="InterPro" id="IPR003753">
    <property type="entry name" value="Exonuc_VII_L"/>
</dbReference>
<evidence type="ECO:0000256" key="5">
    <source>
        <dbReference type="HAMAP-Rule" id="MF_00378"/>
    </source>
</evidence>
<evidence type="ECO:0000259" key="7">
    <source>
        <dbReference type="Pfam" id="PF02601"/>
    </source>
</evidence>
<sequence length="407" mass="44725">MIDQAEQAYKVSEITRIISGLLEPNLQQVTVEGEISNFRPASSGHWYFSLKDQDAVISAAMFRGRNSRLGFTPADGMLVRVTGSISVYAKRGSYQIIAERMQQAGTGDILAMLEERKQRLAREGIFATDRKRELPRLPQRVAVLTSPTGAAVRDILQVLQRRNAGLHVVVVPCAVQGSAAPREILRGLELIQRHDLGEVIILGRGGGSLEDLLPFSDEAVVRAIADCRIPTVSAVGHEIDWALSDYAADMRAPTPSAAAELVTENRLELYRQVLDRGRGIAAAFMQRLSSARSLIDRFEPQILQERYAAFQQPLLQRLDDAKEDLISAMQDRTRSSRQQLQLAHVSLEAMSPFAVLQRGYAIVYDDSRNEVVSRIAQAPPAGSSIGVVLADGRITASVTEAAQQEQT</sequence>
<comment type="subcellular location">
    <subcellularLocation>
        <location evidence="5 6">Cytoplasm</location>
    </subcellularLocation>
</comment>
<name>H9UJP4_SPIAZ</name>
<dbReference type="EMBL" id="CP003282">
    <property type="protein sequence ID" value="AFG37737.1"/>
    <property type="molecule type" value="Genomic_DNA"/>
</dbReference>
<proteinExistence type="inferred from homology"/>
<dbReference type="RefSeq" id="WP_014455720.1">
    <property type="nucleotide sequence ID" value="NC_017098.1"/>
</dbReference>
<reference evidence="10" key="1">
    <citation type="journal article" date="2013" name="Stand. Genomic Sci.">
        <title>Complete genome sequence of the halophilic bacterium Spirochaeta africana type strain (Z-7692(T)) from the alkaline Lake Magadi in the East African Rift.</title>
        <authorList>
            <person name="Liolos K."/>
            <person name="Abt B."/>
            <person name="Scheuner C."/>
            <person name="Teshima H."/>
            <person name="Held B."/>
            <person name="Lapidus A."/>
            <person name="Nolan M."/>
            <person name="Lucas S."/>
            <person name="Deshpande S."/>
            <person name="Cheng J.F."/>
            <person name="Tapia R."/>
            <person name="Goodwin L.A."/>
            <person name="Pitluck S."/>
            <person name="Pagani I."/>
            <person name="Ivanova N."/>
            <person name="Mavromatis K."/>
            <person name="Mikhailova N."/>
            <person name="Huntemann M."/>
            <person name="Pati A."/>
            <person name="Chen A."/>
            <person name="Palaniappan K."/>
            <person name="Land M."/>
            <person name="Rohde M."/>
            <person name="Tindall B.J."/>
            <person name="Detter J.C."/>
            <person name="Goker M."/>
            <person name="Bristow J."/>
            <person name="Eisen J.A."/>
            <person name="Markowitz V."/>
            <person name="Hugenholtz P."/>
            <person name="Woyke T."/>
            <person name="Klenk H.P."/>
            <person name="Kyrpides N.C."/>
        </authorList>
    </citation>
    <scope>NUCLEOTIDE SEQUENCE</scope>
    <source>
        <strain evidence="10">ATCC 700263 / DSM 8902 / Z-7692</strain>
    </source>
</reference>
<comment type="subunit">
    <text evidence="5">Heterooligomer composed of large and small subunits.</text>
</comment>
<evidence type="ECO:0000259" key="8">
    <source>
        <dbReference type="Pfam" id="PF13742"/>
    </source>
</evidence>
<keyword evidence="1 5" id="KW-0963">Cytoplasm</keyword>
<dbReference type="PANTHER" id="PTHR30008:SF0">
    <property type="entry name" value="EXODEOXYRIBONUCLEASE 7 LARGE SUBUNIT"/>
    <property type="match status" value="1"/>
</dbReference>
<dbReference type="HAMAP" id="MF_00378">
    <property type="entry name" value="Exonuc_7_L"/>
    <property type="match status" value="1"/>
</dbReference>
<dbReference type="Pfam" id="PF02601">
    <property type="entry name" value="Exonuc_VII_L"/>
    <property type="match status" value="1"/>
</dbReference>
<gene>
    <name evidence="5" type="primary">xseA</name>
    <name evidence="9" type="ordered locus">Spiaf_1680</name>
</gene>
<dbReference type="eggNOG" id="COG1570">
    <property type="taxonomic scope" value="Bacteria"/>
</dbReference>
<dbReference type="OrthoDB" id="9802795at2"/>
<dbReference type="Proteomes" id="UP000007383">
    <property type="component" value="Chromosome"/>
</dbReference>
<evidence type="ECO:0000256" key="6">
    <source>
        <dbReference type="RuleBase" id="RU004355"/>
    </source>
</evidence>
<dbReference type="GO" id="GO:0005737">
    <property type="term" value="C:cytoplasm"/>
    <property type="evidence" value="ECO:0007669"/>
    <property type="project" value="UniProtKB-SubCell"/>
</dbReference>
<keyword evidence="4 5" id="KW-0269">Exonuclease</keyword>
<evidence type="ECO:0000313" key="9">
    <source>
        <dbReference type="EMBL" id="AFG37737.1"/>
    </source>
</evidence>
<dbReference type="Pfam" id="PF13742">
    <property type="entry name" value="tRNA_anti_2"/>
    <property type="match status" value="1"/>
</dbReference>
<dbReference type="NCBIfam" id="TIGR00237">
    <property type="entry name" value="xseA"/>
    <property type="match status" value="1"/>
</dbReference>
<dbReference type="EC" id="3.1.11.6" evidence="5"/>
<feature type="domain" description="Exonuclease VII large subunit C-terminal" evidence="7">
    <location>
        <begin position="126"/>
        <end position="343"/>
    </location>
</feature>
<comment type="similarity">
    <text evidence="5 6">Belongs to the XseA family.</text>
</comment>
<evidence type="ECO:0000256" key="1">
    <source>
        <dbReference type="ARBA" id="ARBA00022490"/>
    </source>
</evidence>
<dbReference type="GO" id="GO:0008855">
    <property type="term" value="F:exodeoxyribonuclease VII activity"/>
    <property type="evidence" value="ECO:0007669"/>
    <property type="project" value="UniProtKB-UniRule"/>
</dbReference>
<dbReference type="CDD" id="cd04489">
    <property type="entry name" value="ExoVII_LU_OBF"/>
    <property type="match status" value="1"/>
</dbReference>
<dbReference type="InterPro" id="IPR025824">
    <property type="entry name" value="OB-fold_nuc-bd_dom"/>
</dbReference>
<dbReference type="GO" id="GO:0003676">
    <property type="term" value="F:nucleic acid binding"/>
    <property type="evidence" value="ECO:0007669"/>
    <property type="project" value="InterPro"/>
</dbReference>
<dbReference type="HOGENOM" id="CLU_023625_2_0_12"/>
<evidence type="ECO:0000256" key="4">
    <source>
        <dbReference type="ARBA" id="ARBA00022839"/>
    </source>
</evidence>